<gene>
    <name evidence="2" type="ORF">L1049_000515</name>
</gene>
<reference evidence="2 3" key="1">
    <citation type="journal article" date="2024" name="Plant J.">
        <title>Genome sequences and population genomics reveal climatic adaptation and genomic divergence between two closely related sweetgum species.</title>
        <authorList>
            <person name="Xu W.Q."/>
            <person name="Ren C.Q."/>
            <person name="Zhang X.Y."/>
            <person name="Comes H.P."/>
            <person name="Liu X.H."/>
            <person name="Li Y.G."/>
            <person name="Kettle C.J."/>
            <person name="Jalonen R."/>
            <person name="Gaisberger H."/>
            <person name="Ma Y.Z."/>
            <person name="Qiu Y.X."/>
        </authorList>
    </citation>
    <scope>NUCLEOTIDE SEQUENCE [LARGE SCALE GENOMIC DNA]</scope>
    <source>
        <strain evidence="2">Hangzhou</strain>
    </source>
</reference>
<evidence type="ECO:0000313" key="3">
    <source>
        <dbReference type="Proteomes" id="UP001415857"/>
    </source>
</evidence>
<dbReference type="AlphaFoldDB" id="A0AAP0R5C6"/>
<dbReference type="PANTHER" id="PTHR31973:SF195">
    <property type="entry name" value="MUDR FAMILY TRANSPOSASE"/>
    <property type="match status" value="1"/>
</dbReference>
<evidence type="ECO:0000259" key="1">
    <source>
        <dbReference type="Pfam" id="PF10551"/>
    </source>
</evidence>
<protein>
    <recommendedName>
        <fullName evidence="1">MULE transposase domain-containing protein</fullName>
    </recommendedName>
</protein>
<dbReference type="PANTHER" id="PTHR31973">
    <property type="entry name" value="POLYPROTEIN, PUTATIVE-RELATED"/>
    <property type="match status" value="1"/>
</dbReference>
<name>A0AAP0R5C6_LIQFO</name>
<comment type="caution">
    <text evidence="2">The sequence shown here is derived from an EMBL/GenBank/DDBJ whole genome shotgun (WGS) entry which is preliminary data.</text>
</comment>
<dbReference type="InterPro" id="IPR018289">
    <property type="entry name" value="MULE_transposase_dom"/>
</dbReference>
<feature type="domain" description="MULE transposase" evidence="1">
    <location>
        <begin position="34"/>
        <end position="133"/>
    </location>
</feature>
<dbReference type="EMBL" id="JBBPBK010000015">
    <property type="protein sequence ID" value="KAK9268754.1"/>
    <property type="molecule type" value="Genomic_DNA"/>
</dbReference>
<organism evidence="2 3">
    <name type="scientific">Liquidambar formosana</name>
    <name type="common">Formosan gum</name>
    <dbReference type="NCBI Taxonomy" id="63359"/>
    <lineage>
        <taxon>Eukaryota</taxon>
        <taxon>Viridiplantae</taxon>
        <taxon>Streptophyta</taxon>
        <taxon>Embryophyta</taxon>
        <taxon>Tracheophyta</taxon>
        <taxon>Spermatophyta</taxon>
        <taxon>Magnoliopsida</taxon>
        <taxon>eudicotyledons</taxon>
        <taxon>Gunneridae</taxon>
        <taxon>Pentapetalae</taxon>
        <taxon>Saxifragales</taxon>
        <taxon>Altingiaceae</taxon>
        <taxon>Liquidambar</taxon>
    </lineage>
</organism>
<dbReference type="Pfam" id="PF10551">
    <property type="entry name" value="MULE"/>
    <property type="match status" value="1"/>
</dbReference>
<proteinExistence type="predicted"/>
<keyword evidence="3" id="KW-1185">Reference proteome</keyword>
<sequence>MHDSDGRFVPPRLQVYPWLDLGMGGVGKKKALMVICIDGTHLYGKYTGKILIATGTTTNNKAFPFAFTVVWEESCNAWKWFLRNLRKHVVPGWEDVILISDRTARILHAVERMWTDPPLGIRGQHRYYLRHFCANYYKSTNNLLLKNLIWHAAKCHQRRKLNADLKKIHALNEKAFTDLMKEDASKWTIAHDGGRCWGIMTTNDVESFNGLMKGARFVPINACVQLTFYRLVKFFADQAAEARVMRNDGHHFPLYVQQKIDLYQSRGMTHGVVTYDW</sequence>
<dbReference type="Proteomes" id="UP001415857">
    <property type="component" value="Unassembled WGS sequence"/>
</dbReference>
<evidence type="ECO:0000313" key="2">
    <source>
        <dbReference type="EMBL" id="KAK9268754.1"/>
    </source>
</evidence>
<accession>A0AAP0R5C6</accession>